<dbReference type="AlphaFoldDB" id="A0A922MP59"/>
<dbReference type="PANTHER" id="PTHR47592">
    <property type="entry name" value="PBF68 PROTEIN"/>
    <property type="match status" value="1"/>
</dbReference>
<dbReference type="Gene3D" id="4.10.60.10">
    <property type="entry name" value="Zinc finger, CCHC-type"/>
    <property type="match status" value="1"/>
</dbReference>
<evidence type="ECO:0000256" key="1">
    <source>
        <dbReference type="PROSITE-ProRule" id="PRU00047"/>
    </source>
</evidence>
<dbReference type="InterPro" id="IPR025724">
    <property type="entry name" value="GAG-pre-integrase_dom"/>
</dbReference>
<protein>
    <recommendedName>
        <fullName evidence="3">CCHC-type domain-containing protein</fullName>
    </recommendedName>
</protein>
<keyword evidence="1" id="KW-0862">Zinc</keyword>
<dbReference type="Proteomes" id="UP000814243">
    <property type="component" value="Unassembled WGS sequence"/>
</dbReference>
<gene>
    <name evidence="4" type="ORF">HF086_002865</name>
</gene>
<reference evidence="4" key="1">
    <citation type="journal article" date="2021" name="G3 (Bethesda)">
        <title>Genome and transcriptome analysis of the beet armyworm Spodoptera exigua reveals targets for pest control. .</title>
        <authorList>
            <person name="Simon S."/>
            <person name="Breeschoten T."/>
            <person name="Jansen H.J."/>
            <person name="Dirks R.P."/>
            <person name="Schranz M.E."/>
            <person name="Ros V.I.D."/>
        </authorList>
    </citation>
    <scope>NUCLEOTIDE SEQUENCE</scope>
    <source>
        <strain evidence="4">TB_SE_WUR_2020</strain>
    </source>
</reference>
<dbReference type="Pfam" id="PF00098">
    <property type="entry name" value="zf-CCHC"/>
    <property type="match status" value="1"/>
</dbReference>
<keyword evidence="1" id="KW-0479">Metal-binding</keyword>
<evidence type="ECO:0000259" key="3">
    <source>
        <dbReference type="PROSITE" id="PS50158"/>
    </source>
</evidence>
<keyword evidence="1" id="KW-0863">Zinc-finger</keyword>
<feature type="region of interest" description="Disordered" evidence="2">
    <location>
        <begin position="202"/>
        <end position="224"/>
    </location>
</feature>
<proteinExistence type="predicted"/>
<comment type="caution">
    <text evidence="4">The sequence shown here is derived from an EMBL/GenBank/DDBJ whole genome shotgun (WGS) entry which is preliminary data.</text>
</comment>
<dbReference type="PANTHER" id="PTHR47592:SF27">
    <property type="entry name" value="OS08G0421700 PROTEIN"/>
    <property type="match status" value="1"/>
</dbReference>
<dbReference type="EMBL" id="JACEFF010000298">
    <property type="protein sequence ID" value="KAH9639951.1"/>
    <property type="molecule type" value="Genomic_DNA"/>
</dbReference>
<dbReference type="Pfam" id="PF14223">
    <property type="entry name" value="Retrotran_gag_2"/>
    <property type="match status" value="1"/>
</dbReference>
<dbReference type="PROSITE" id="PS50158">
    <property type="entry name" value="ZF_CCHC"/>
    <property type="match status" value="1"/>
</dbReference>
<evidence type="ECO:0000313" key="5">
    <source>
        <dbReference type="Proteomes" id="UP000814243"/>
    </source>
</evidence>
<dbReference type="SUPFAM" id="SSF57756">
    <property type="entry name" value="Retrovirus zinc finger-like domains"/>
    <property type="match status" value="1"/>
</dbReference>
<name>A0A922MP59_SPOEX</name>
<dbReference type="SMART" id="SM00343">
    <property type="entry name" value="ZnF_C2HC"/>
    <property type="match status" value="1"/>
</dbReference>
<feature type="domain" description="CCHC-type" evidence="3">
    <location>
        <begin position="233"/>
        <end position="247"/>
    </location>
</feature>
<dbReference type="Pfam" id="PF13976">
    <property type="entry name" value="gag_pre-integrs"/>
    <property type="match status" value="1"/>
</dbReference>
<dbReference type="InterPro" id="IPR001878">
    <property type="entry name" value="Znf_CCHC"/>
</dbReference>
<dbReference type="InterPro" id="IPR054722">
    <property type="entry name" value="PolX-like_BBD"/>
</dbReference>
<evidence type="ECO:0000313" key="4">
    <source>
        <dbReference type="EMBL" id="KAH9639951.1"/>
    </source>
</evidence>
<organism evidence="4 5">
    <name type="scientific">Spodoptera exigua</name>
    <name type="common">Beet armyworm</name>
    <name type="synonym">Noctua fulgens</name>
    <dbReference type="NCBI Taxonomy" id="7107"/>
    <lineage>
        <taxon>Eukaryota</taxon>
        <taxon>Metazoa</taxon>
        <taxon>Ecdysozoa</taxon>
        <taxon>Arthropoda</taxon>
        <taxon>Hexapoda</taxon>
        <taxon>Insecta</taxon>
        <taxon>Pterygota</taxon>
        <taxon>Neoptera</taxon>
        <taxon>Endopterygota</taxon>
        <taxon>Lepidoptera</taxon>
        <taxon>Glossata</taxon>
        <taxon>Ditrysia</taxon>
        <taxon>Noctuoidea</taxon>
        <taxon>Noctuidae</taxon>
        <taxon>Amphipyrinae</taxon>
        <taxon>Spodoptera</taxon>
    </lineage>
</organism>
<accession>A0A922MP59</accession>
<dbReference type="GO" id="GO:0003676">
    <property type="term" value="F:nucleic acid binding"/>
    <property type="evidence" value="ECO:0007669"/>
    <property type="project" value="InterPro"/>
</dbReference>
<sequence length="459" mass="51893">MELGKTNLEKFDGTNFKQWKFQIKCALRAKGLDINTPKPDGKAIQWNKDDGMAMFVITSAMDLNQIALIENCDTALEVMTKLESIYEQKSEMTKMMIHERFYQYRMSPTDSIAQHIAKVESLAKQLKESGETISETAIITKILSSLPSKYRSVRQAWMSLDPKNQTVINLTARLLDEEASLSIEDDNEIALLVAKQNMKKKSVPLKKTNKESNEKSNENSTEKSNEKAHRFTCYNCGKRGHFARDCRAPKQKQHGGKNMLAFHVAISELKNDDGLKWILDSGASAHMCFKRENFAELYEYTGSPLKLGNQEAIEVAGRGNVLINKCVNGQWETSILRNVLYVPKLRRNLFSEGAVTRQGYNIVKKHTDALIYKDNKVVLCASLQSNNIYELNIITLQNPVCNVVQKLDLKTWHERLGHINVKEIQKMCKNNVITGVDLSDCDKFVCEGCAYGGGIVCAF</sequence>
<dbReference type="InterPro" id="IPR036875">
    <property type="entry name" value="Znf_CCHC_sf"/>
</dbReference>
<feature type="compositionally biased region" description="Basic and acidic residues" evidence="2">
    <location>
        <begin position="208"/>
        <end position="224"/>
    </location>
</feature>
<dbReference type="Pfam" id="PF22936">
    <property type="entry name" value="Pol_BBD"/>
    <property type="match status" value="1"/>
</dbReference>
<dbReference type="GO" id="GO:0008270">
    <property type="term" value="F:zinc ion binding"/>
    <property type="evidence" value="ECO:0007669"/>
    <property type="project" value="UniProtKB-KW"/>
</dbReference>
<evidence type="ECO:0000256" key="2">
    <source>
        <dbReference type="SAM" id="MobiDB-lite"/>
    </source>
</evidence>